<dbReference type="GO" id="GO:0047288">
    <property type="term" value="F:beta-D-galactosyl-(1-&gt;3)-N-acetyl-beta-D-galactosaminide alpha-2,3- sialyltransferase"/>
    <property type="evidence" value="ECO:0007669"/>
    <property type="project" value="UniProtKB-EC"/>
</dbReference>
<keyword evidence="14" id="KW-0472">Membrane</keyword>
<dbReference type="GO" id="GO:0097503">
    <property type="term" value="P:sialylation"/>
    <property type="evidence" value="ECO:0007669"/>
    <property type="project" value="TreeGrafter"/>
</dbReference>
<evidence type="ECO:0000256" key="8">
    <source>
        <dbReference type="ARBA" id="ARBA00022679"/>
    </source>
</evidence>
<evidence type="ECO:0000256" key="3">
    <source>
        <dbReference type="ARBA" id="ARBA00004922"/>
    </source>
</evidence>
<comment type="subunit">
    <text evidence="29">Homodimer; disulfide-linked. Homodimer formation occurs in the endoplasmic reticulum.</text>
</comment>
<comment type="catalytic activity">
    <reaction evidence="24">
        <text>a ganglioside GA1 (d18:1(4E)) + CMP-N-acetyl-beta-neuraminate = a ganglioside GM1b (d18:1(4E)) + CMP + H(+)</text>
        <dbReference type="Rhea" id="RHEA:47560"/>
        <dbReference type="ChEBI" id="CHEBI:15378"/>
        <dbReference type="ChEBI" id="CHEBI:27938"/>
        <dbReference type="ChEBI" id="CHEBI:57812"/>
        <dbReference type="ChEBI" id="CHEBI:60377"/>
        <dbReference type="ChEBI" id="CHEBI:78568"/>
    </reaction>
    <physiologicalReaction direction="left-to-right" evidence="24">
        <dbReference type="Rhea" id="RHEA:47561"/>
    </physiologicalReaction>
</comment>
<dbReference type="EC" id="2.4.3.2" evidence="19"/>
<evidence type="ECO:0000256" key="19">
    <source>
        <dbReference type="ARBA" id="ARBA00039106"/>
    </source>
</evidence>
<evidence type="ECO:0000256" key="2">
    <source>
        <dbReference type="ARBA" id="ARBA00004613"/>
    </source>
</evidence>
<comment type="caution">
    <text evidence="34">The sequence shown here is derived from an EMBL/GenBank/DDBJ whole genome shotgun (WGS) entry which is preliminary data.</text>
</comment>
<evidence type="ECO:0000256" key="1">
    <source>
        <dbReference type="ARBA" id="ARBA00004323"/>
    </source>
</evidence>
<evidence type="ECO:0000256" key="5">
    <source>
        <dbReference type="ARBA" id="ARBA00006003"/>
    </source>
</evidence>
<evidence type="ECO:0000256" key="13">
    <source>
        <dbReference type="ARBA" id="ARBA00023098"/>
    </source>
</evidence>
<keyword evidence="11" id="KW-1133">Transmembrane helix</keyword>
<dbReference type="Gene3D" id="3.90.1480.20">
    <property type="entry name" value="Glycosyl transferase family 29"/>
    <property type="match status" value="2"/>
</dbReference>
<comment type="similarity">
    <text evidence="5">Belongs to the glycosyltransferase 29 family.</text>
</comment>
<dbReference type="GO" id="GO:0006629">
    <property type="term" value="P:lipid metabolic process"/>
    <property type="evidence" value="ECO:0007669"/>
    <property type="project" value="UniProtKB-KW"/>
</dbReference>
<evidence type="ECO:0000313" key="35">
    <source>
        <dbReference type="Proteomes" id="UP001187343"/>
    </source>
</evidence>
<dbReference type="GO" id="GO:0032580">
    <property type="term" value="C:Golgi cisterna membrane"/>
    <property type="evidence" value="ECO:0007669"/>
    <property type="project" value="UniProtKB-SubCell"/>
</dbReference>
<keyword evidence="8" id="KW-0808">Transferase</keyword>
<reference evidence="34" key="1">
    <citation type="submission" date="2023-08" db="EMBL/GenBank/DDBJ databases">
        <title>Chromosome-level Genome Assembly of mud carp (Cirrhinus molitorella).</title>
        <authorList>
            <person name="Liu H."/>
        </authorList>
    </citation>
    <scope>NUCLEOTIDE SEQUENCE</scope>
    <source>
        <strain evidence="34">Prfri</strain>
        <tissue evidence="34">Muscle</tissue>
    </source>
</reference>
<comment type="catalytic activity">
    <reaction evidence="28">
        <text>a globoside GalGb4Cer + CMP-N-acetyl-beta-neuraminate = a globoside MSGG + CMP + H(+)</text>
        <dbReference type="Rhea" id="RHEA:65372"/>
        <dbReference type="ChEBI" id="CHEBI:15378"/>
        <dbReference type="ChEBI" id="CHEBI:57812"/>
        <dbReference type="ChEBI" id="CHEBI:60377"/>
        <dbReference type="ChEBI" id="CHEBI:140623"/>
        <dbReference type="ChEBI" id="CHEBI:140691"/>
    </reaction>
    <physiologicalReaction direction="left-to-right" evidence="28">
        <dbReference type="Rhea" id="RHEA:65373"/>
    </physiologicalReaction>
</comment>
<dbReference type="InterPro" id="IPR051757">
    <property type="entry name" value="Beta-gal_alpha2-3_sialyltrans"/>
</dbReference>
<dbReference type="EMBL" id="JAUYZG010000015">
    <property type="protein sequence ID" value="KAK2887618.1"/>
    <property type="molecule type" value="Genomic_DNA"/>
</dbReference>
<evidence type="ECO:0000256" key="17">
    <source>
        <dbReference type="ARBA" id="ARBA00036292"/>
    </source>
</evidence>
<comment type="subcellular location">
    <subcellularLocation>
        <location evidence="1">Golgi apparatus membrane</location>
        <topology evidence="1">Single-pass type II membrane protein</topology>
    </subcellularLocation>
    <subcellularLocation>
        <location evidence="18">Golgi apparatus</location>
        <location evidence="18">Golgi stack membrane</location>
    </subcellularLocation>
    <subcellularLocation>
        <location evidence="2">Secreted</location>
    </subcellularLocation>
</comment>
<evidence type="ECO:0000256" key="7">
    <source>
        <dbReference type="ARBA" id="ARBA00022676"/>
    </source>
</evidence>
<dbReference type="GO" id="GO:0003836">
    <property type="term" value="F:beta-galactoside (CMP) alpha-2,3-sialyltransferase activity"/>
    <property type="evidence" value="ECO:0007669"/>
    <property type="project" value="UniProtKB-EC"/>
</dbReference>
<evidence type="ECO:0000256" key="22">
    <source>
        <dbReference type="ARBA" id="ARBA00042990"/>
    </source>
</evidence>
<keyword evidence="35" id="KW-1185">Reference proteome</keyword>
<evidence type="ECO:0000256" key="28">
    <source>
        <dbReference type="ARBA" id="ARBA00052027"/>
    </source>
</evidence>
<evidence type="ECO:0000256" key="24">
    <source>
        <dbReference type="ARBA" id="ARBA00043673"/>
    </source>
</evidence>
<keyword evidence="15" id="KW-1015">Disulfide bond</keyword>
<keyword evidence="7" id="KW-0328">Glycosyltransferase</keyword>
<evidence type="ECO:0000256" key="18">
    <source>
        <dbReference type="ARBA" id="ARBA00037859"/>
    </source>
</evidence>
<evidence type="ECO:0000256" key="27">
    <source>
        <dbReference type="ARBA" id="ARBA00047509"/>
    </source>
</evidence>
<dbReference type="GO" id="GO:0005576">
    <property type="term" value="C:extracellular region"/>
    <property type="evidence" value="ECO:0007669"/>
    <property type="project" value="UniProtKB-SubCell"/>
</dbReference>
<comment type="catalytic activity">
    <reaction evidence="17">
        <text>a beta-D-galactosyl-(1-&gt;3)-N-acetyl-alpha-D-galactosaminyl derivative + CMP-N-acetyl-beta-neuraminate = an N-acetyl-alpha-neuraminyl-(2-&gt;3)-beta-D-galactosyl-(1-&gt;3)-N-acetyl-alpha-D-galactosaminyl derivative + CMP + H(+)</text>
        <dbReference type="Rhea" id="RHEA:21616"/>
        <dbReference type="ChEBI" id="CHEBI:15378"/>
        <dbReference type="ChEBI" id="CHEBI:57812"/>
        <dbReference type="ChEBI" id="CHEBI:60377"/>
        <dbReference type="ChEBI" id="CHEBI:133470"/>
        <dbReference type="ChEBI" id="CHEBI:139596"/>
        <dbReference type="EC" id="2.4.3.4"/>
    </reaction>
    <physiologicalReaction direction="left-to-right" evidence="17">
        <dbReference type="Rhea" id="RHEA:21617"/>
    </physiologicalReaction>
</comment>
<dbReference type="GO" id="GO:0000139">
    <property type="term" value="C:Golgi membrane"/>
    <property type="evidence" value="ECO:0007669"/>
    <property type="project" value="UniProtKB-SubCell"/>
</dbReference>
<comment type="pathway">
    <text evidence="3">Protein modification; protein glycosylation.</text>
</comment>
<keyword evidence="13" id="KW-0443">Lipid metabolism</keyword>
<comment type="catalytic activity">
    <reaction evidence="26">
        <text>a ganglioside GA1 + CMP-N-acetyl-beta-neuraminate = a ganglioside GM1b + CMP + H(+)</text>
        <dbReference type="Rhea" id="RHEA:48244"/>
        <dbReference type="ChEBI" id="CHEBI:15378"/>
        <dbReference type="ChEBI" id="CHEBI:57812"/>
        <dbReference type="ChEBI" id="CHEBI:60377"/>
        <dbReference type="ChEBI" id="CHEBI:88069"/>
        <dbReference type="ChEBI" id="CHEBI:90151"/>
    </reaction>
    <physiologicalReaction direction="left-to-right" evidence="26">
        <dbReference type="Rhea" id="RHEA:48245"/>
    </physiologicalReaction>
</comment>
<evidence type="ECO:0000256" key="11">
    <source>
        <dbReference type="ARBA" id="ARBA00022989"/>
    </source>
</evidence>
<evidence type="ECO:0000256" key="29">
    <source>
        <dbReference type="ARBA" id="ARBA00062545"/>
    </source>
</evidence>
<keyword evidence="6" id="KW-0964">Secreted</keyword>
<keyword evidence="16" id="KW-0325">Glycoprotein</keyword>
<evidence type="ECO:0000256" key="14">
    <source>
        <dbReference type="ARBA" id="ARBA00023136"/>
    </source>
</evidence>
<evidence type="ECO:0000256" key="4">
    <source>
        <dbReference type="ARBA" id="ARBA00004934"/>
    </source>
</evidence>
<dbReference type="FunFam" id="3.90.1480.20:FF:000002">
    <property type="entry name" value="CMP-N-acetylneuraminate-beta-galactosamide- alpha-2,3-sialyltransferase 2"/>
    <property type="match status" value="2"/>
</dbReference>
<comment type="pathway">
    <text evidence="4">Glycolipid biosynthesis.</text>
</comment>
<dbReference type="Pfam" id="PF00777">
    <property type="entry name" value="Glyco_transf_29"/>
    <property type="match status" value="2"/>
</dbReference>
<evidence type="ECO:0000256" key="6">
    <source>
        <dbReference type="ARBA" id="ARBA00022525"/>
    </source>
</evidence>
<evidence type="ECO:0000256" key="16">
    <source>
        <dbReference type="ARBA" id="ARBA00023180"/>
    </source>
</evidence>
<dbReference type="InterPro" id="IPR038578">
    <property type="entry name" value="GT29-like_sf"/>
</dbReference>
<sequence length="511" mass="58356">MCVADTANSKWFRERFEPNVPILLDSTNSVLNVNVSKWWMGLQHSENPGNYTEVVDQLFSFFPDKDHYSDASPDRCRSCAVVGNSGNLLGSHYGPLIDLHDFVLRINRGLTKGYEKDVGSKTTHRILYPESIMDLDNSTHLVLLPFKILDMRWLLSAFTTKNITYTYIPVASTIKANKDKVMILHPEFLKYVYDKWAEGHGRYPSTGFITLLFALHICDEPTYTDPSIPGLYFNLNICVADRENSNWFSERYNPNVPILLTSTNSLLNANVSSWWEGLQYSPDSGNYTEVVNQLFPLFPDKEHYSDASPDRCRTCAVVGNSGNILGSHYGPLIDLHDFVLRINKGLTEGYEKDVGSKTTHRIVYPESAMDLDSSTHLMLLPFKVLDIQWLISAFTTKNITHTYMEVPSTIKANKDKVMIVHPEFIKYVYDNWAEGHARYPSTGFLTLIIALHICDEVNVFGFGATSDKIWNHYFEEILTSYENGMHDGKFENETINRLQQENKILIHKGWA</sequence>
<evidence type="ECO:0000256" key="10">
    <source>
        <dbReference type="ARBA" id="ARBA00022968"/>
    </source>
</evidence>
<evidence type="ECO:0000256" key="31">
    <source>
        <dbReference type="ARBA" id="ARBA00081228"/>
    </source>
</evidence>
<dbReference type="InterPro" id="IPR001675">
    <property type="entry name" value="Glyco_trans_29"/>
</dbReference>
<keyword evidence="10" id="KW-0735">Signal-anchor</keyword>
<evidence type="ECO:0000256" key="21">
    <source>
        <dbReference type="ARBA" id="ARBA00042448"/>
    </source>
</evidence>
<evidence type="ECO:0000313" key="34">
    <source>
        <dbReference type="EMBL" id="KAK2887618.1"/>
    </source>
</evidence>
<evidence type="ECO:0000256" key="26">
    <source>
        <dbReference type="ARBA" id="ARBA00043816"/>
    </source>
</evidence>
<name>A0AA88PFI1_9TELE</name>
<keyword evidence="9" id="KW-0812">Transmembrane</keyword>
<evidence type="ECO:0000256" key="33">
    <source>
        <dbReference type="ARBA" id="ARBA00082805"/>
    </source>
</evidence>
<comment type="catalytic activity">
    <reaction evidence="27">
        <text>ganglioside GM1 (d18:1(4E)/18:0) + CMP-N-acetyl-beta-neuraminate = ganglioside GD1a (18:1(4E)/18:0) + CMP + H(+)</text>
        <dbReference type="Rhea" id="RHEA:48248"/>
        <dbReference type="ChEBI" id="CHEBI:15378"/>
        <dbReference type="ChEBI" id="CHEBI:57812"/>
        <dbReference type="ChEBI" id="CHEBI:60377"/>
        <dbReference type="ChEBI" id="CHEBI:73110"/>
        <dbReference type="ChEBI" id="CHEBI:90153"/>
    </reaction>
    <physiologicalReaction direction="left-to-right" evidence="27">
        <dbReference type="Rhea" id="RHEA:48249"/>
    </physiologicalReaction>
</comment>
<dbReference type="PANTHER" id="PTHR46032">
    <property type="entry name" value="ALPHA-2,3-SIALYLTRANSFERASE ST3GAL I ISOFORM X1"/>
    <property type="match status" value="1"/>
</dbReference>
<evidence type="ECO:0000256" key="12">
    <source>
        <dbReference type="ARBA" id="ARBA00023034"/>
    </source>
</evidence>
<comment type="catalytic activity">
    <reaction evidence="25">
        <text>a ganglioside GM1 (d18:1(4E)) + CMP-N-acetyl-beta-neuraminate = a ganglioside GD1a (d18:1(4E)) + CMP + H(+)</text>
        <dbReference type="Rhea" id="RHEA:18021"/>
        <dbReference type="ChEBI" id="CHEBI:15378"/>
        <dbReference type="ChEBI" id="CHEBI:57812"/>
        <dbReference type="ChEBI" id="CHEBI:60377"/>
        <dbReference type="ChEBI" id="CHEBI:77709"/>
        <dbReference type="ChEBI" id="CHEBI:78445"/>
        <dbReference type="EC" id="2.4.3.2"/>
    </reaction>
    <physiologicalReaction direction="left-to-right" evidence="25">
        <dbReference type="Rhea" id="RHEA:18022"/>
    </physiologicalReaction>
</comment>
<protein>
    <recommendedName>
        <fullName evidence="30">CMP-N-acetylneuraminate-beta-galactosamide-alpha-2,3-sialyltransferase 2</fullName>
        <ecNumber evidence="19">2.4.3.2</ecNumber>
        <ecNumber evidence="20">2.4.3.4</ecNumber>
    </recommendedName>
    <alternativeName>
        <fullName evidence="23">Gal-NAc6S</fullName>
    </alternativeName>
    <alternativeName>
        <fullName evidence="21">Gal-beta-1,3-GalNAc-alpha-2,3-sialyltransferase</fullName>
    </alternativeName>
    <alternativeName>
        <fullName evidence="22">Monosialoganglioside sialyltransferase</fullName>
    </alternativeName>
    <alternativeName>
        <fullName evidence="31">ST3Gal II</fullName>
    </alternativeName>
    <alternativeName>
        <fullName evidence="32">ST3GalA.2</fullName>
    </alternativeName>
    <alternativeName>
        <fullName evidence="33">Sialyltransferase 4B</fullName>
    </alternativeName>
</protein>
<evidence type="ECO:0000256" key="23">
    <source>
        <dbReference type="ARBA" id="ARBA00042991"/>
    </source>
</evidence>
<evidence type="ECO:0000256" key="30">
    <source>
        <dbReference type="ARBA" id="ARBA00072809"/>
    </source>
</evidence>
<evidence type="ECO:0000256" key="25">
    <source>
        <dbReference type="ARBA" id="ARBA00043773"/>
    </source>
</evidence>
<dbReference type="AlphaFoldDB" id="A0AA88PFI1"/>
<gene>
    <name evidence="34" type="ORF">Q8A67_015846</name>
</gene>
<proteinExistence type="inferred from homology"/>
<dbReference type="PANTHER" id="PTHR46032:SF6">
    <property type="entry name" value="CMP-N-ACETYLNEURAMINATE-BETA-GALACTOSAMIDE-ALPHA-2,3-SIALYLTRANSFERASE 1"/>
    <property type="match status" value="1"/>
</dbReference>
<accession>A0AA88PFI1</accession>
<keyword evidence="12" id="KW-0333">Golgi apparatus</keyword>
<evidence type="ECO:0000256" key="20">
    <source>
        <dbReference type="ARBA" id="ARBA00039107"/>
    </source>
</evidence>
<evidence type="ECO:0000256" key="32">
    <source>
        <dbReference type="ARBA" id="ARBA00081332"/>
    </source>
</evidence>
<evidence type="ECO:0000256" key="9">
    <source>
        <dbReference type="ARBA" id="ARBA00022692"/>
    </source>
</evidence>
<organism evidence="34 35">
    <name type="scientific">Cirrhinus molitorella</name>
    <name type="common">mud carp</name>
    <dbReference type="NCBI Taxonomy" id="172907"/>
    <lineage>
        <taxon>Eukaryota</taxon>
        <taxon>Metazoa</taxon>
        <taxon>Chordata</taxon>
        <taxon>Craniata</taxon>
        <taxon>Vertebrata</taxon>
        <taxon>Euteleostomi</taxon>
        <taxon>Actinopterygii</taxon>
        <taxon>Neopterygii</taxon>
        <taxon>Teleostei</taxon>
        <taxon>Ostariophysi</taxon>
        <taxon>Cypriniformes</taxon>
        <taxon>Cyprinidae</taxon>
        <taxon>Labeoninae</taxon>
        <taxon>Labeonini</taxon>
        <taxon>Cirrhinus</taxon>
    </lineage>
</organism>
<dbReference type="Proteomes" id="UP001187343">
    <property type="component" value="Unassembled WGS sequence"/>
</dbReference>
<dbReference type="CDD" id="cd23966">
    <property type="entry name" value="GT29_ST3GAL1_2"/>
    <property type="match status" value="1"/>
</dbReference>
<evidence type="ECO:0000256" key="15">
    <source>
        <dbReference type="ARBA" id="ARBA00023157"/>
    </source>
</evidence>
<dbReference type="EC" id="2.4.3.4" evidence="20"/>